<dbReference type="PROSITE" id="PS50077">
    <property type="entry name" value="HEAT_REPEAT"/>
    <property type="match status" value="1"/>
</dbReference>
<feature type="region of interest" description="Disordered" evidence="7">
    <location>
        <begin position="1138"/>
        <end position="1171"/>
    </location>
</feature>
<feature type="domain" description="TOG" evidence="8">
    <location>
        <begin position="18"/>
        <end position="241"/>
    </location>
</feature>
<reference evidence="9" key="1">
    <citation type="submission" date="2016-09" db="EMBL/GenBank/DDBJ databases">
        <authorList>
            <person name="Hebert L."/>
            <person name="Moumen B."/>
        </authorList>
    </citation>
    <scope>NUCLEOTIDE SEQUENCE [LARGE SCALE GENOMIC DNA]</scope>
    <source>
        <strain evidence="9">OVI</strain>
    </source>
</reference>
<organism evidence="9 10">
    <name type="scientific">Trypanosoma equiperdum</name>
    <dbReference type="NCBI Taxonomy" id="5694"/>
    <lineage>
        <taxon>Eukaryota</taxon>
        <taxon>Discoba</taxon>
        <taxon>Euglenozoa</taxon>
        <taxon>Kinetoplastea</taxon>
        <taxon>Metakinetoplastina</taxon>
        <taxon>Trypanosomatida</taxon>
        <taxon>Trypanosomatidae</taxon>
        <taxon>Trypanosoma</taxon>
    </lineage>
</organism>
<evidence type="ECO:0000313" key="9">
    <source>
        <dbReference type="EMBL" id="SCU67656.1"/>
    </source>
</evidence>
<evidence type="ECO:0000256" key="1">
    <source>
        <dbReference type="ARBA" id="ARBA00004245"/>
    </source>
</evidence>
<feature type="compositionally biased region" description="Low complexity" evidence="7">
    <location>
        <begin position="1152"/>
        <end position="1171"/>
    </location>
</feature>
<protein>
    <submittedName>
        <fullName evidence="9">Cytoskeleton-associated protein, putative</fullName>
    </submittedName>
</protein>
<evidence type="ECO:0000256" key="5">
    <source>
        <dbReference type="ARBA" id="ARBA00025722"/>
    </source>
</evidence>
<dbReference type="InterPro" id="IPR021133">
    <property type="entry name" value="HEAT_type_2"/>
</dbReference>
<feature type="repeat" description="HEAT" evidence="6">
    <location>
        <begin position="1074"/>
        <end position="1112"/>
    </location>
</feature>
<keyword evidence="4" id="KW-0206">Cytoskeleton</keyword>
<dbReference type="InterPro" id="IPR034085">
    <property type="entry name" value="TOG"/>
</dbReference>
<gene>
    <name evidence="9" type="ORF">TEOVI_000677700</name>
</gene>
<dbReference type="InterPro" id="IPR011989">
    <property type="entry name" value="ARM-like"/>
</dbReference>
<feature type="compositionally biased region" description="Polar residues" evidence="7">
    <location>
        <begin position="805"/>
        <end position="828"/>
    </location>
</feature>
<name>A0A1G4I6S2_TRYEQ</name>
<feature type="domain" description="TOG" evidence="8">
    <location>
        <begin position="899"/>
        <end position="1141"/>
    </location>
</feature>
<evidence type="ECO:0000259" key="8">
    <source>
        <dbReference type="SMART" id="SM01349"/>
    </source>
</evidence>
<evidence type="ECO:0000256" key="6">
    <source>
        <dbReference type="PROSITE-ProRule" id="PRU00103"/>
    </source>
</evidence>
<dbReference type="Proteomes" id="UP000195570">
    <property type="component" value="Unassembled WGS sequence"/>
</dbReference>
<keyword evidence="2" id="KW-0963">Cytoplasm</keyword>
<dbReference type="Pfam" id="PF21041">
    <property type="entry name" value="XMAP215_CLASP_TOG"/>
    <property type="match status" value="1"/>
</dbReference>
<feature type="domain" description="TOG" evidence="8">
    <location>
        <begin position="279"/>
        <end position="516"/>
    </location>
</feature>
<dbReference type="GO" id="GO:0005856">
    <property type="term" value="C:cytoskeleton"/>
    <property type="evidence" value="ECO:0007669"/>
    <property type="project" value="UniProtKB-SubCell"/>
</dbReference>
<accession>A0A1G4I6S2</accession>
<proteinExistence type="inferred from homology"/>
<dbReference type="EMBL" id="CZPT02000790">
    <property type="protein sequence ID" value="SCU67656.1"/>
    <property type="molecule type" value="Genomic_DNA"/>
</dbReference>
<dbReference type="GO" id="GO:0030951">
    <property type="term" value="P:establishment or maintenance of microtubule cytoskeleton polarity"/>
    <property type="evidence" value="ECO:0007669"/>
    <property type="project" value="InterPro"/>
</dbReference>
<dbReference type="GO" id="GO:0007051">
    <property type="term" value="P:spindle organization"/>
    <property type="evidence" value="ECO:0007669"/>
    <property type="project" value="InterPro"/>
</dbReference>
<dbReference type="GO" id="GO:0051010">
    <property type="term" value="F:microtubule plus-end binding"/>
    <property type="evidence" value="ECO:0007669"/>
    <property type="project" value="InterPro"/>
</dbReference>
<sequence length="1621" mass="179044">MTNNEGSISPSHSLPNFLMLDAVEEDFTNLPLDSLLLHKNWKGRKAGFEQVRDQPKELRIHLLNKPKKIYAEQNIAAQEALFEALAALVPFCDNDELDVLAGEPLRVVVEKGLTGRSKAAQASFAFALDLVGAGKQTHVFNVLLPAVAHKTPKNRIAATQLCGHIVDLFGVHGLPAKALLKAMQPLFNDPNPQVRKEAANLCCHCYSYIGAGVKSCLTDLREVQLQELEKQFENIVLGRVPRRNIKGIETSTPIKSVAPIVGIASRTDRSNDLDDDAYAACSEEPVVSKIPRTFYLTALDRSARWQDRVAAVQETVLPLISVPKIRQKDDYHELCTMIREYLVDPQAPLMLVGFKCIQEMARSLRNAFAPYARTYLNPLFEKMKDKKTSVVEHVTTTLESLIRYHCITLDQCHDEIDVTLQSRVPNQRLALIQWLSRLTDKLEPTCFNRICRAQPMLSRVLNDEKIENREAAYIFVAKLMALNGEEHFQALLVSLDEKQRAKLVAIINSAANMQCTPSSSPARKAPRLEQRCESIGQRPHSSSVASSCSRSSVCGARGGRLGRALSHNKSLPEQPRVSGMEDAVTLESMLPSKDEAFNLILGLLGGDMTVSVLLTAKEWSSRHCGVLKVKNMVVGWSEKESTDYLDHVVVYLRVDPGWRESIFQVFNAMASVLQEVVNKASKVSPGAGHAIISGCLGRLTDQKSKSVVCDLITSLTKSLGAAFVLRHVVGTLVQIKTPKLLHESNVFMTQLLRSATVSPSDAKCVVDYVNNHCAEHLFPTVRTTGATLLAIITAGSVASNEDTLEQSANTLGQSENTSLNGTVANASRTGPRREASQASTVTSYQPVRERDENERLRTNSVTTNATEVKPTSHPRHAHVEASRLNSCDKHKKMSAAVDDEENHEAVDIGPQLTLLAKQITGAPDWRTRLEGVKKVEELVFASNKRICPNGVTEIIGALRSRFDETNKNIVVDALRIISLVVEAAGFSASRTGVKGLVQRLLGMLGDQKVNLREEAARLAGIALDCLGLEPILQHIQKPLMAESHTSNLVALGLIEKGLEQNTEGNVSRRAVNSLVPTIVRLCMSRILEVRSAAERVIGHVLPFVGEETVLRSVKNLRPAEQQSVMALLGRQLQHALRNGSDEGTRAPSVCLNNSTSPRCSNSSPRSQCSSRAGARESCANLRSLEVSGVVPPGKIPHMNLPIIQAQSASEASLTSVTAASARNAQGFSRNEELLSIQEMMVGLRSASATAAMAACSEFLQRLPNGEDCGTPEMIHVMVERLHDNIKQLNVELALDIIRCLKATFETERCAQRCHTSLLFRMLGMIFECLLSESFSLHSNVIKALNNTTLTLLERCPPNDVFSALMSRMTMYSSTYIENGTKPSLKYVQVTVKCLMRLGFTSISPENVIVCCHEYLLQHPPTAFRNLDDISIRTVKTILQDFCRRYGLSLLEMTNKLVGSQNLVSHFIRSCLDVEEQIAQRDNVKDPNRKVEYLQQSRKVTEKGAAATQNEQVNNQKKGAQHVDPQTYCTSRGSLSESAAPDDASVVGIFSRIRNHETTNSGIEELYQFIKCHPRSPTFEKQFRRCSEAFRSYIKRKMESQMMKDDDKPPGFALPEILRLTA</sequence>
<dbReference type="InterPro" id="IPR048491">
    <property type="entry name" value="XMAP215_CLASP_TOG"/>
</dbReference>
<evidence type="ECO:0000256" key="3">
    <source>
        <dbReference type="ARBA" id="ARBA00022737"/>
    </source>
</evidence>
<dbReference type="RefSeq" id="XP_067078939.1">
    <property type="nucleotide sequence ID" value="XM_067222838.1"/>
</dbReference>
<evidence type="ECO:0000256" key="2">
    <source>
        <dbReference type="ARBA" id="ARBA00022490"/>
    </source>
</evidence>
<dbReference type="GeneID" id="92380711"/>
<feature type="region of interest" description="Disordered" evidence="7">
    <location>
        <begin position="1502"/>
        <end position="1538"/>
    </location>
</feature>
<dbReference type="Gene3D" id="1.25.10.10">
    <property type="entry name" value="Leucine-rich Repeat Variant"/>
    <property type="match status" value="4"/>
</dbReference>
<evidence type="ECO:0000256" key="4">
    <source>
        <dbReference type="ARBA" id="ARBA00023212"/>
    </source>
</evidence>
<feature type="region of interest" description="Disordered" evidence="7">
    <location>
        <begin position="805"/>
        <end position="881"/>
    </location>
</feature>
<feature type="compositionally biased region" description="Basic and acidic residues" evidence="7">
    <location>
        <begin position="847"/>
        <end position="857"/>
    </location>
</feature>
<evidence type="ECO:0000313" key="10">
    <source>
        <dbReference type="Proteomes" id="UP000195570"/>
    </source>
</evidence>
<dbReference type="VEuPathDB" id="TriTrypDB:TEOVI_000677700"/>
<comment type="subcellular location">
    <subcellularLocation>
        <location evidence="1">Cytoplasm</location>
        <location evidence="1">Cytoskeleton</location>
    </subcellularLocation>
</comment>
<dbReference type="InterPro" id="IPR016024">
    <property type="entry name" value="ARM-type_fold"/>
</dbReference>
<dbReference type="FunFam" id="1.25.10.10:FF:002094">
    <property type="entry name" value="Uncharacterized protein"/>
    <property type="match status" value="1"/>
</dbReference>
<dbReference type="SMART" id="SM01349">
    <property type="entry name" value="TOG"/>
    <property type="match status" value="3"/>
</dbReference>
<feature type="compositionally biased region" description="Polar residues" evidence="7">
    <location>
        <begin position="1526"/>
        <end position="1536"/>
    </location>
</feature>
<keyword evidence="3" id="KW-0677">Repeat</keyword>
<dbReference type="SUPFAM" id="SSF48371">
    <property type="entry name" value="ARM repeat"/>
    <property type="match status" value="2"/>
</dbReference>
<comment type="similarity">
    <text evidence="5">Belongs to the TOG/XMAP215 family.</text>
</comment>
<evidence type="ECO:0000256" key="7">
    <source>
        <dbReference type="SAM" id="MobiDB-lite"/>
    </source>
</evidence>
<feature type="compositionally biased region" description="Polar residues" evidence="7">
    <location>
        <begin position="1506"/>
        <end position="1517"/>
    </location>
</feature>
<keyword evidence="10" id="KW-1185">Reference proteome</keyword>
<dbReference type="InterPro" id="IPR045110">
    <property type="entry name" value="XMAP215"/>
</dbReference>
<dbReference type="GO" id="GO:0061863">
    <property type="term" value="F:microtubule plus end polymerase"/>
    <property type="evidence" value="ECO:0007669"/>
    <property type="project" value="InterPro"/>
</dbReference>
<dbReference type="GO" id="GO:0046785">
    <property type="term" value="P:microtubule polymerization"/>
    <property type="evidence" value="ECO:0007669"/>
    <property type="project" value="InterPro"/>
</dbReference>
<dbReference type="PANTHER" id="PTHR12609">
    <property type="entry name" value="MICROTUBULE ASSOCIATED PROTEIN XMAP215"/>
    <property type="match status" value="1"/>
</dbReference>
<comment type="caution">
    <text evidence="9">The sequence shown here is derived from an EMBL/GenBank/DDBJ whole genome shotgun (WGS) entry which is preliminary data.</text>
</comment>
<feature type="compositionally biased region" description="Polar residues" evidence="7">
    <location>
        <begin position="836"/>
        <end position="845"/>
    </location>
</feature>